<dbReference type="Proteomes" id="UP000321595">
    <property type="component" value="Chromosome"/>
</dbReference>
<accession>A0A5B8XUK6</accession>
<keyword evidence="3" id="KW-1185">Reference proteome</keyword>
<reference evidence="2 3" key="1">
    <citation type="submission" date="2019-08" db="EMBL/GenBank/DDBJ databases">
        <authorList>
            <person name="Liang Q."/>
        </authorList>
    </citation>
    <scope>NUCLEOTIDE SEQUENCE [LARGE SCALE GENOMIC DNA]</scope>
    <source>
        <strain evidence="2 3">V1718</strain>
    </source>
</reference>
<dbReference type="KEGG" id="bbae:FRD01_10960"/>
<feature type="chain" id="PRO_5022965925" description="Peptidase C-terminal archaeal/bacterial domain-containing protein" evidence="1">
    <location>
        <begin position="20"/>
        <end position="2074"/>
    </location>
</feature>
<dbReference type="RefSeq" id="WP_146959549.1">
    <property type="nucleotide sequence ID" value="NZ_CP042467.1"/>
</dbReference>
<evidence type="ECO:0000256" key="1">
    <source>
        <dbReference type="SAM" id="SignalP"/>
    </source>
</evidence>
<evidence type="ECO:0000313" key="3">
    <source>
        <dbReference type="Proteomes" id="UP000321595"/>
    </source>
</evidence>
<dbReference type="OrthoDB" id="5475743at2"/>
<organism evidence="2 3">
    <name type="scientific">Microvenator marinus</name>
    <dbReference type="NCBI Taxonomy" id="2600177"/>
    <lineage>
        <taxon>Bacteria</taxon>
        <taxon>Deltaproteobacteria</taxon>
        <taxon>Bradymonadales</taxon>
        <taxon>Microvenatoraceae</taxon>
        <taxon>Microvenator</taxon>
    </lineage>
</organism>
<feature type="signal peptide" evidence="1">
    <location>
        <begin position="1"/>
        <end position="19"/>
    </location>
</feature>
<evidence type="ECO:0000313" key="2">
    <source>
        <dbReference type="EMBL" id="QED27743.1"/>
    </source>
</evidence>
<dbReference type="Gene3D" id="2.60.120.380">
    <property type="match status" value="5"/>
</dbReference>
<dbReference type="EMBL" id="CP042467">
    <property type="protein sequence ID" value="QED27743.1"/>
    <property type="molecule type" value="Genomic_DNA"/>
</dbReference>
<keyword evidence="1" id="KW-0732">Signal</keyword>
<name>A0A5B8XUK6_9DELT</name>
<sequence>MRILRSLLVLSLLFAAACSDDDPPKGQPDLCEDVTCDGTDVCDAATGECVPCVGDDCEVDLCADVECDRGVCDIETGECANASVCTIENQATECLDGFECYGQECVDEATYCQDLECNRGVCSLSARACVDSPTCSSDMECLEGNFCVEGSCTVNQCDVDMVDCPRGVCDGLTGECVNPDSCSTQDDCLDGNYCNSGVCETVEVACDECTGNQNCDYDGAQAVTCSENEAGCSSALDCTGDRVCRERECTDAPACEADAFEPNNTDAEATDYFVADKTNGEIAATLCDADVDVYTFDTLDDNDFTGDLFVRAGVFSEDIGLGEVKIEILNPSGTSVGEVTSTNGVAQLTYAISAINQGVYTIMVSGEGLATPGVRYGLYADLLDGAVVQACANAPAIAASQTGTTISGAAIPLAPSCVSDAQTAEDIYLLDLPEARAVSMVLTPDENADLTLSLRTACEIDGSETECLNAGAVGVEETFAQVLLPGRYYVVVHAANAASGGSYTLTYESQVPICTPADNACDPADQNKALVCNQLGTALEEVNCSLGCDQATGTCVPNGDTCQEAFVVTESTVFTDIPLSDLTNTFSVTGTACTGFGQSLGAEAFYQIQSAAGDIVTVTMDATFDASLYVLTECGNISSCIEGSDGGNPETVSFVSDGSPVFIGADAYSASASGTFDLDIQIDSPTCTPNEVGTCASGQIPVCNSLGIQEFYDCSSLACDGDACATPNGDTCFEAIPVPTGGGTFSFLVDDLTNTNSTNCSGSTAPGVDARLEIAGAVGEIVTVTMTPSGSGNAIVYALDSCSDSATCLAGVNSTTTGAETLQFALTSTDPVIVVADFSSSFTDSDFTVDISVQAPECTPDTFISCAAGVITSCDSLGLEETYTCNSGICNGAVCENPNGEVCPEAIVVEQSTTFTGVPVATINSLNRPGATSCTGFNTPGGDRIYEVRGQAGDVFRASMTPNGSDAAIYILESCGDGESCLDGDDSGNPEVVDYTFTTDGSIFLYADYFSSSPTGTYDLEILIGQPDCTVGAPDACDGAGQAVVSCSDIGLSVTTPCTYGCQNAVCNFGPNDVCAGAVQLQNGGSVTGRIEDFSNQYQLTSGTCSSVTSGGRDATFVIQGNPGDRLRAELSAAFDSVMYFVEDCAAVGTSCVAGRDIPGSSGTLSGVFPSSGQLFVIVDVFGSTPNDDAGQFTLTTYVDPQVSCTPGEFVGCNNGAIESCDSTGSFIDRALCSSGQCNGAGDACEQPNGNVCYEAIPVPQGGGVFTQTVANLTNGFNASSTCAGTTASGPDAVYQVQGNVGEVVTVTMTPTGAGNALVYTLDDCNDLASCGSSSNATTTGAERLRFVLDSTDPFFVVADFASSVTNSDFTLEIEVVAPSCTPGAQLGCSAGTVQYCDGFGVIEEYTCSSGACNGSLCDLPNGDFCPEAIEAGTGGTFTGTITDFTNQVRLVSGSSTACVARSTFGRDAIYRVTGNPGDRIIAELNATFDAVLYAVTDCAQTGNTCLEDSDSGNPEDITFVIPAEGYAYIVADVFSSTNNTGTGTYTLTIDTQAFTGCVDGQILGCNAGDVDYCDAGFQIAQTCSSGSCSPTGCDSPSGDVCHEMINVSGSASFNMVASTLTNTNSTNCSGTGASGPDARFRVTGQPGEVVTVDMVATTGNPVIYALEACNDSSTCLAGSNTSTGLSERLQLVMPDAGFVTIVTDFVSSTTFSDFSVDIQIQAPSCAPNTLDSCDNTNGDILLCDSFGLPGVYSCSSGQCNQNLTCVDPNGENCAEPFIVTQSTTFSAVPVATSNDLSLNSSLCTGFSSNGPEHVYAVQGLAGDVLQVTMTAASDASLYVLETCGDVNTCEDGSDATSGTEEISYVFPADGIVYVYADFFTSTPSGTYDLEILLGTPDCTPGDAPFCDQGDLVTCSGLGFTQTSTCTFGCDMGACSPAPNDTCATAIDISSGTPYTGNIEDYSDQHQLATGGQCSANSTAGRDAAFSVTGTPGDSVTITVDADFDAVLWAVETCTDFINSCLIDEDSNFSSGVETFTTTIPPSGTMTVIVDVWGFDDDNAGEFTITAAITPPAP</sequence>
<protein>
    <recommendedName>
        <fullName evidence="4">Peptidase C-terminal archaeal/bacterial domain-containing protein</fullName>
    </recommendedName>
</protein>
<gene>
    <name evidence="2" type="ORF">FRD01_10960</name>
</gene>
<proteinExistence type="predicted"/>
<dbReference type="PROSITE" id="PS51257">
    <property type="entry name" value="PROKAR_LIPOPROTEIN"/>
    <property type="match status" value="1"/>
</dbReference>
<evidence type="ECO:0008006" key="4">
    <source>
        <dbReference type="Google" id="ProtNLM"/>
    </source>
</evidence>